<gene>
    <name evidence="3" type="ORF">B296_00044684</name>
</gene>
<keyword evidence="2" id="KW-1133">Transmembrane helix</keyword>
<evidence type="ECO:0000256" key="2">
    <source>
        <dbReference type="SAM" id="Phobius"/>
    </source>
</evidence>
<dbReference type="AlphaFoldDB" id="A0A426ZA38"/>
<evidence type="ECO:0000313" key="3">
    <source>
        <dbReference type="EMBL" id="RRT60819.1"/>
    </source>
</evidence>
<evidence type="ECO:0008006" key="5">
    <source>
        <dbReference type="Google" id="ProtNLM"/>
    </source>
</evidence>
<feature type="region of interest" description="Disordered" evidence="1">
    <location>
        <begin position="1"/>
        <end position="20"/>
    </location>
</feature>
<evidence type="ECO:0000313" key="4">
    <source>
        <dbReference type="Proteomes" id="UP000287651"/>
    </source>
</evidence>
<protein>
    <recommendedName>
        <fullName evidence="5">Transmembrane protein</fullName>
    </recommendedName>
</protein>
<feature type="compositionally biased region" description="Basic residues" evidence="1">
    <location>
        <begin position="1"/>
        <end position="11"/>
    </location>
</feature>
<reference evidence="3 4" key="1">
    <citation type="journal article" date="2014" name="Agronomy (Basel)">
        <title>A Draft Genome Sequence for Ensete ventricosum, the Drought-Tolerant Tree Against Hunger.</title>
        <authorList>
            <person name="Harrison J."/>
            <person name="Moore K.A."/>
            <person name="Paszkiewicz K."/>
            <person name="Jones T."/>
            <person name="Grant M."/>
            <person name="Ambacheew D."/>
            <person name="Muzemil S."/>
            <person name="Studholme D.J."/>
        </authorList>
    </citation>
    <scope>NUCLEOTIDE SEQUENCE [LARGE SCALE GENOMIC DNA]</scope>
</reference>
<keyword evidence="2" id="KW-0812">Transmembrane</keyword>
<sequence length="160" mass="18281">MSPRKIQRRHSRASEGKKREIERMGRENFPVLEVHPLYPVFRSFTLRLFFHIPTSFRVRSPIRIPRSEAHPVSSFCRVSYGNHGRFLSVHDACSSASSRMQIEVQSGASACSHGMLFLPPALSVFFFFLACFLSFSLTACYVSKMGPLSGLWLIIRLDLR</sequence>
<dbReference type="Proteomes" id="UP000287651">
    <property type="component" value="Unassembled WGS sequence"/>
</dbReference>
<name>A0A426ZA38_ENSVE</name>
<proteinExistence type="predicted"/>
<feature type="transmembrane region" description="Helical" evidence="2">
    <location>
        <begin position="116"/>
        <end position="135"/>
    </location>
</feature>
<evidence type="ECO:0000256" key="1">
    <source>
        <dbReference type="SAM" id="MobiDB-lite"/>
    </source>
</evidence>
<organism evidence="3 4">
    <name type="scientific">Ensete ventricosum</name>
    <name type="common">Abyssinian banana</name>
    <name type="synonym">Musa ensete</name>
    <dbReference type="NCBI Taxonomy" id="4639"/>
    <lineage>
        <taxon>Eukaryota</taxon>
        <taxon>Viridiplantae</taxon>
        <taxon>Streptophyta</taxon>
        <taxon>Embryophyta</taxon>
        <taxon>Tracheophyta</taxon>
        <taxon>Spermatophyta</taxon>
        <taxon>Magnoliopsida</taxon>
        <taxon>Liliopsida</taxon>
        <taxon>Zingiberales</taxon>
        <taxon>Musaceae</taxon>
        <taxon>Ensete</taxon>
    </lineage>
</organism>
<keyword evidence="2" id="KW-0472">Membrane</keyword>
<accession>A0A426ZA38</accession>
<dbReference type="EMBL" id="AMZH03007633">
    <property type="protein sequence ID" value="RRT60819.1"/>
    <property type="molecule type" value="Genomic_DNA"/>
</dbReference>
<comment type="caution">
    <text evidence="3">The sequence shown here is derived from an EMBL/GenBank/DDBJ whole genome shotgun (WGS) entry which is preliminary data.</text>
</comment>